<protein>
    <recommendedName>
        <fullName evidence="4">Myb-like domain-containing protein</fullName>
    </recommendedName>
</protein>
<feature type="compositionally biased region" description="Polar residues" evidence="1">
    <location>
        <begin position="150"/>
        <end position="164"/>
    </location>
</feature>
<evidence type="ECO:0000313" key="2">
    <source>
        <dbReference type="EMBL" id="ETN37600.1"/>
    </source>
</evidence>
<dbReference type="OrthoDB" id="5399305at2759"/>
<sequence>MSSYSTHQRLPSLPATYTTRSIWKVAKAPTAQNQARSRKGPKARSWTEEEENVLLDGRERRIPYRRLAFELGKTELACRLHYHQLTVVKTRQVHDAYMRATPRQSTSPPTQYPHSPEITNPSTAGSPISQQRTLPSINRWFDDSDHHRSSSLPTPTGSRCSSPQCEHDGPRPWAIVTPPTPPSSHLLSPFVPARSSLIHPSLGGHHRTCSYPPPKIRIGGLSCPPQYFGNGAAEWRPRPTRSMSISSNERDILALSPPLCGTGISSSPNSDRCSVQSLLNHGD</sequence>
<evidence type="ECO:0008006" key="4">
    <source>
        <dbReference type="Google" id="ProtNLM"/>
    </source>
</evidence>
<dbReference type="Proteomes" id="UP000030752">
    <property type="component" value="Unassembled WGS sequence"/>
</dbReference>
<dbReference type="InParanoid" id="W2RMP4"/>
<dbReference type="RefSeq" id="XP_008719769.1">
    <property type="nucleotide sequence ID" value="XM_008721547.1"/>
</dbReference>
<evidence type="ECO:0000313" key="3">
    <source>
        <dbReference type="Proteomes" id="UP000030752"/>
    </source>
</evidence>
<evidence type="ECO:0000256" key="1">
    <source>
        <dbReference type="SAM" id="MobiDB-lite"/>
    </source>
</evidence>
<dbReference type="GeneID" id="19974561"/>
<dbReference type="HOGENOM" id="CLU_042560_0_0_1"/>
<feature type="compositionally biased region" description="Polar residues" evidence="1">
    <location>
        <begin position="102"/>
        <end position="136"/>
    </location>
</feature>
<feature type="region of interest" description="Disordered" evidence="1">
    <location>
        <begin position="99"/>
        <end position="180"/>
    </location>
</feature>
<feature type="region of interest" description="Disordered" evidence="1">
    <location>
        <begin position="263"/>
        <end position="283"/>
    </location>
</feature>
<accession>W2RMP4</accession>
<gene>
    <name evidence="2" type="ORF">HMPREF1541_07222</name>
</gene>
<dbReference type="CDD" id="cd00167">
    <property type="entry name" value="SANT"/>
    <property type="match status" value="1"/>
</dbReference>
<reference evidence="2 3" key="1">
    <citation type="submission" date="2013-03" db="EMBL/GenBank/DDBJ databases">
        <title>The Genome Sequence of Phialophora europaea CBS 101466.</title>
        <authorList>
            <consortium name="The Broad Institute Genomics Platform"/>
            <person name="Cuomo C."/>
            <person name="de Hoog S."/>
            <person name="Gorbushina A."/>
            <person name="Walker B."/>
            <person name="Young S.K."/>
            <person name="Zeng Q."/>
            <person name="Gargeya S."/>
            <person name="Fitzgerald M."/>
            <person name="Haas B."/>
            <person name="Abouelleil A."/>
            <person name="Allen A.W."/>
            <person name="Alvarado L."/>
            <person name="Arachchi H.M."/>
            <person name="Berlin A.M."/>
            <person name="Chapman S.B."/>
            <person name="Gainer-Dewar J."/>
            <person name="Goldberg J."/>
            <person name="Griggs A."/>
            <person name="Gujja S."/>
            <person name="Hansen M."/>
            <person name="Howarth C."/>
            <person name="Imamovic A."/>
            <person name="Ireland A."/>
            <person name="Larimer J."/>
            <person name="McCowan C."/>
            <person name="Murphy C."/>
            <person name="Pearson M."/>
            <person name="Poon T.W."/>
            <person name="Priest M."/>
            <person name="Roberts A."/>
            <person name="Saif S."/>
            <person name="Shea T."/>
            <person name="Sisk P."/>
            <person name="Sykes S."/>
            <person name="Wortman J."/>
            <person name="Nusbaum C."/>
            <person name="Birren B."/>
        </authorList>
    </citation>
    <scope>NUCLEOTIDE SEQUENCE [LARGE SCALE GENOMIC DNA]</scope>
    <source>
        <strain evidence="2 3">CBS 101466</strain>
    </source>
</reference>
<organism evidence="2 3">
    <name type="scientific">Cyphellophora europaea (strain CBS 101466)</name>
    <name type="common">Phialophora europaea</name>
    <dbReference type="NCBI Taxonomy" id="1220924"/>
    <lineage>
        <taxon>Eukaryota</taxon>
        <taxon>Fungi</taxon>
        <taxon>Dikarya</taxon>
        <taxon>Ascomycota</taxon>
        <taxon>Pezizomycotina</taxon>
        <taxon>Eurotiomycetes</taxon>
        <taxon>Chaetothyriomycetidae</taxon>
        <taxon>Chaetothyriales</taxon>
        <taxon>Cyphellophoraceae</taxon>
        <taxon>Cyphellophora</taxon>
    </lineage>
</organism>
<name>W2RMP4_CYPE1</name>
<proteinExistence type="predicted"/>
<dbReference type="eggNOG" id="ENOG502S3M7">
    <property type="taxonomic scope" value="Eukaryota"/>
</dbReference>
<dbReference type="InterPro" id="IPR001005">
    <property type="entry name" value="SANT/Myb"/>
</dbReference>
<dbReference type="STRING" id="1220924.W2RMP4"/>
<keyword evidence="3" id="KW-1185">Reference proteome</keyword>
<dbReference type="AlphaFoldDB" id="W2RMP4"/>
<dbReference type="EMBL" id="KB822723">
    <property type="protein sequence ID" value="ETN37600.1"/>
    <property type="molecule type" value="Genomic_DNA"/>
</dbReference>
<dbReference type="VEuPathDB" id="FungiDB:HMPREF1541_07222"/>